<dbReference type="EMBL" id="JARQWQ010000016">
    <property type="protein sequence ID" value="KAK2566719.1"/>
    <property type="molecule type" value="Genomic_DNA"/>
</dbReference>
<comment type="caution">
    <text evidence="1">The sequence shown here is derived from an EMBL/GenBank/DDBJ whole genome shotgun (WGS) entry which is preliminary data.</text>
</comment>
<reference evidence="1" key="2">
    <citation type="journal article" date="2023" name="Science">
        <title>Genomic signatures of disease resistance in endangered staghorn corals.</title>
        <authorList>
            <person name="Vollmer S.V."/>
            <person name="Selwyn J.D."/>
            <person name="Despard B.A."/>
            <person name="Roesel C.L."/>
        </authorList>
    </citation>
    <scope>NUCLEOTIDE SEQUENCE</scope>
    <source>
        <strain evidence="1">K2</strain>
    </source>
</reference>
<evidence type="ECO:0000313" key="1">
    <source>
        <dbReference type="EMBL" id="KAK2566719.1"/>
    </source>
</evidence>
<proteinExistence type="predicted"/>
<sequence length="87" mass="10087">MAVFCESLLISILPVDFSSDSATTAAWRIRRIFHQKRTEADFVATVVDWHLWPPIESRCCPRGYIDNNICFPWMRKIVPQNIFDGEG</sequence>
<reference evidence="1" key="1">
    <citation type="journal article" date="2023" name="G3 (Bethesda)">
        <title>Whole genome assembly and annotation of the endangered Caribbean coral Acropora cervicornis.</title>
        <authorList>
            <person name="Selwyn J.D."/>
            <person name="Vollmer S.V."/>
        </authorList>
    </citation>
    <scope>NUCLEOTIDE SEQUENCE</scope>
    <source>
        <strain evidence="1">K2</strain>
    </source>
</reference>
<accession>A0AAD9VA07</accession>
<name>A0AAD9VA07_ACRCE</name>
<keyword evidence="2" id="KW-1185">Reference proteome</keyword>
<organism evidence="1 2">
    <name type="scientific">Acropora cervicornis</name>
    <name type="common">Staghorn coral</name>
    <dbReference type="NCBI Taxonomy" id="6130"/>
    <lineage>
        <taxon>Eukaryota</taxon>
        <taxon>Metazoa</taxon>
        <taxon>Cnidaria</taxon>
        <taxon>Anthozoa</taxon>
        <taxon>Hexacorallia</taxon>
        <taxon>Scleractinia</taxon>
        <taxon>Astrocoeniina</taxon>
        <taxon>Acroporidae</taxon>
        <taxon>Acropora</taxon>
    </lineage>
</organism>
<evidence type="ECO:0000313" key="2">
    <source>
        <dbReference type="Proteomes" id="UP001249851"/>
    </source>
</evidence>
<dbReference type="AlphaFoldDB" id="A0AAD9VA07"/>
<protein>
    <submittedName>
        <fullName evidence="1">Uncharacterized protein</fullName>
    </submittedName>
</protein>
<gene>
    <name evidence="1" type="ORF">P5673_009391</name>
</gene>
<dbReference type="Proteomes" id="UP001249851">
    <property type="component" value="Unassembled WGS sequence"/>
</dbReference>